<protein>
    <submittedName>
        <fullName evidence="3">Retention module-containing protein</fullName>
    </submittedName>
</protein>
<feature type="region of interest" description="Disordered" evidence="1">
    <location>
        <begin position="1009"/>
        <end position="1029"/>
    </location>
</feature>
<name>A0A4P9K306_9GAMM</name>
<dbReference type="InterPro" id="IPR038081">
    <property type="entry name" value="CalX-like_sf"/>
</dbReference>
<dbReference type="CDD" id="cd00198">
    <property type="entry name" value="vWFA"/>
    <property type="match status" value="1"/>
</dbReference>
<accession>A0A4P9K306</accession>
<dbReference type="KEGG" id="thig:FE785_00480"/>
<gene>
    <name evidence="3" type="ORF">FE785_00480</name>
</gene>
<feature type="domain" description="VWFA" evidence="2">
    <location>
        <begin position="1817"/>
        <end position="2023"/>
    </location>
</feature>
<dbReference type="OrthoDB" id="5192166at2"/>
<dbReference type="EMBL" id="CP040602">
    <property type="protein sequence ID" value="QCU89208.1"/>
    <property type="molecule type" value="Genomic_DNA"/>
</dbReference>
<sequence>MVLLSTVVGTVSKIEGVVRAINPVTGEIRILEEGSQVLAGEIIQTSGKGGVVVDMDNGTLLTLGRDTQMRLDDDVVGKASGMDSATEGAVDVEALQQAVLEGNFDALEATAAGEALLIGSASDGGVFVERLGLQGEVTSGFDTTANEQDFTDVVRDANTVAEIIPVVSISGDAVVAEGSEATYTLTTDTVSNQPYTVTVTTGHITTQDGDYVAITQDVIIPAGATSVAFKVKTNDDYISDNGEQYSVSITGVVNPQYNTVELGNTEVVTTIVDNTIPGTESGEDVVTISIVATDAQGNILGKSEVAEGDKAYYKLVAKDPNGQIINGATGTADVTFTDGTAGNADYSAANITGQSLGTVFSADALDDYIKDNGETFNVTITNPVAPAYETVKLGDDKVVTTITDNSTPGTESGEDVVTISIVATDAQGNILGKSEVAEGDKAYYKLVAKDPNGQIINGATGTADVTFTDGTAGNADYSAANITGQSLGTVFSADALDDYIKDNGETFNVTITNPVAPAYETVKLGDDKVVTTITDNSTPGTESGEDVVTISIVATDAQGNILGKSEVAEGDKAYYKLVAKDPNGQIINGATGTADVTFTDGTAGNADYSAANITGQSLGTVFSADALDDYIKDNGETFNVTITNPVAPAYETVKLGDDKVVTTITDNSTPGTESGEDVVTISIVATDAQGNILGKSEVAEGDKAYYKLVAKDPNGQIINGATGTADVTFTDGTAGNADYSAANITGQSLGTVFSADALDDYIKDNGETFNVTITNPVAPAYETVKLGDDKVVTTITDETVSGPEDTVYAVIEGPVPTKEGDLTANFIVKLLDKDGNPVTVTEATEVEIVFTNGSAEVGDYDATTQTVTINPNSSSETFNVQTYVDVDLNDETFNAKINSVDAKGQFEKVDINGFTDTNNVVHDANVDATILDDDTRPDAAGGNVITCEDTTYTFTVSDFNYSDADGDAMQSVRIDSLPADGVIYLDGQAISAGTEVSVADVTAGKLTFEPDLNESGRDELPTAGTGDQKQDYAQFNFSVSDGSNWSDAATMTVDVTPVADTPDLGVSGSVTTSHTIDVNNINDGLGYKITAFNADGSEGQISVITGTNHDGFGVQGAVDNNNGAASEIGYNSATGESESIVVDLDSPISSINVALSWQNPDEDAVYEFYQKQADGSYVKVGESFDIGGNDQVEASQDLAPANGEVFDRIVIKPTGSGSDFLIHEIKLNTTENGEDSVSVLEGGIVDLTIDSAVTDTDGSESLGLLVNDIPVGMIITDGTNNFTATNGGQSVDVTNWDLSQLQVQVPEDYIGDTAQQAYTINVVATSTESIKQYITAEQQGENCPLEATATAPYEIVVVNKVVEMNIAAADRALDEDNLISVSGDDSVTGTFTYQGVNSVEFASYDNADSGLKHNGQTVLMTTSADGGTIVGSANGVVVFVATLDANAQTYTVALKESVDHAVDNNTESDVQLALGVVGTSATGTINADINVLINDDKPTAADVVINEANDGSITITGADLGAYVPEDETTLTWDLDNSTIPSPLYVDGKEVSFSVDGDKVIGTDTNGKVVFTLDPTLADGNGSTYSLTMDGQTALGQVATATVFDVISGGNTDTAKFGFSDATGKIMTTATVTSVDNDTTDSDTVNTRDKYIGVDNNWIEGGNGNILTFKYDGQVKEANFSCNGLNNGEKALWTAKAIDANGNEVTLTGEVLGTGQGASSTNDEYFDIVAPAGGYITEVQFQADGSDDYRLGFEGLDVFDYNTDIDMSFNYDLIDADGDTDSGKVDIHLDGSGYQQSVQSEDELQVLDFTAISNTVNVNITLDLSGSMTKDGNDDPSIFQSRIDLAKQAINNMLDQYGASSDVNVRITTFDTRGSVLSSNGSEWMSLTDAKAKVDSLATGGWTNFEDAMYNTYNNYSEPAADKTVAYFITDGEPTAENIGYTSEVYKSKDGDGSWFDESGWVDSSYQNGWNSFVDNYVDDLYVVGISNDIQDPTYLNLLAQAGGTTPMLISDVAQLEAAIDPTTISVSGTVSDNVVADSAVTFDAIVVNGITYSAADYANGSVTLSGNDAPDGVGKLTFNFTNGNYLYSVSDSEVNNGMDDDPLRTFDIVASDEQGIGTQFNVNFSLNTKTDSNIDASQFEGSVIVADSVDTNITNFDTESDSLDLSEVITDNAATADTLADYLDFAMLDSQGNETNDATQAVGTRIDVDTDGDSNTTDDVRSIILEDTVVEGLDDINIDYQND</sequence>
<dbReference type="Gene3D" id="3.40.50.410">
    <property type="entry name" value="von Willebrand factor, type A domain"/>
    <property type="match status" value="1"/>
</dbReference>
<dbReference type="SUPFAM" id="SSF53300">
    <property type="entry name" value="vWA-like"/>
    <property type="match status" value="1"/>
</dbReference>
<organism evidence="3 4">
    <name type="scientific">Thiomicrorhabdus sediminis</name>
    <dbReference type="NCBI Taxonomy" id="2580412"/>
    <lineage>
        <taxon>Bacteria</taxon>
        <taxon>Pseudomonadati</taxon>
        <taxon>Pseudomonadota</taxon>
        <taxon>Gammaproteobacteria</taxon>
        <taxon>Thiotrichales</taxon>
        <taxon>Piscirickettsiaceae</taxon>
        <taxon>Thiomicrorhabdus</taxon>
    </lineage>
</organism>
<dbReference type="InterPro" id="IPR036465">
    <property type="entry name" value="vWFA_dom_sf"/>
</dbReference>
<evidence type="ECO:0000313" key="3">
    <source>
        <dbReference type="EMBL" id="QCU89208.1"/>
    </source>
</evidence>
<dbReference type="PROSITE" id="PS50234">
    <property type="entry name" value="VWFA"/>
    <property type="match status" value="1"/>
</dbReference>
<dbReference type="Proteomes" id="UP000304864">
    <property type="component" value="Chromosome"/>
</dbReference>
<evidence type="ECO:0000313" key="4">
    <source>
        <dbReference type="Proteomes" id="UP000304864"/>
    </source>
</evidence>
<dbReference type="NCBIfam" id="NF033682">
    <property type="entry name" value="retention_LapA"/>
    <property type="match status" value="1"/>
</dbReference>
<dbReference type="InterPro" id="IPR002035">
    <property type="entry name" value="VWF_A"/>
</dbReference>
<dbReference type="SMART" id="SM00327">
    <property type="entry name" value="VWA"/>
    <property type="match status" value="1"/>
</dbReference>
<proteinExistence type="predicted"/>
<dbReference type="SUPFAM" id="SSF141072">
    <property type="entry name" value="CalX-like"/>
    <property type="match status" value="1"/>
</dbReference>
<evidence type="ECO:0000256" key="1">
    <source>
        <dbReference type="SAM" id="MobiDB-lite"/>
    </source>
</evidence>
<keyword evidence="4" id="KW-1185">Reference proteome</keyword>
<dbReference type="Gene3D" id="2.60.40.2030">
    <property type="match status" value="2"/>
</dbReference>
<evidence type="ECO:0000259" key="2">
    <source>
        <dbReference type="PROSITE" id="PS50234"/>
    </source>
</evidence>
<dbReference type="InterPro" id="IPR047777">
    <property type="entry name" value="LapA-like_RM"/>
</dbReference>
<reference evidence="3 4" key="1">
    <citation type="submission" date="2019-05" db="EMBL/GenBank/DDBJ databases">
        <title>Thiomicrorhabdus sediminis sp. nov, a novel sulfur-oxidizing bacterium isolated from coastal sediment.</title>
        <authorList>
            <person name="Liu X."/>
        </authorList>
    </citation>
    <scope>NUCLEOTIDE SEQUENCE [LARGE SCALE GENOMIC DNA]</scope>
    <source>
        <strain evidence="3 4">G1</strain>
    </source>
</reference>